<dbReference type="Gene3D" id="3.40.190.10">
    <property type="entry name" value="Periplasmic binding protein-like II"/>
    <property type="match status" value="1"/>
</dbReference>
<gene>
    <name evidence="3" type="ORF">OF850_10275</name>
</gene>
<dbReference type="InterPro" id="IPR005064">
    <property type="entry name" value="BUG"/>
</dbReference>
<comment type="similarity">
    <text evidence="1">Belongs to the UPF0065 (bug) family.</text>
</comment>
<name>A0ABT3NV22_9PROT</name>
<dbReference type="Pfam" id="PF03401">
    <property type="entry name" value="TctC"/>
    <property type="match status" value="1"/>
</dbReference>
<dbReference type="SUPFAM" id="SSF53850">
    <property type="entry name" value="Periplasmic binding protein-like II"/>
    <property type="match status" value="1"/>
</dbReference>
<keyword evidence="2" id="KW-0732">Signal</keyword>
<dbReference type="Proteomes" id="UP001526430">
    <property type="component" value="Unassembled WGS sequence"/>
</dbReference>
<dbReference type="InterPro" id="IPR042100">
    <property type="entry name" value="Bug_dom1"/>
</dbReference>
<accession>A0ABT3NV22</accession>
<dbReference type="Gene3D" id="3.40.190.150">
    <property type="entry name" value="Bordetella uptake gene, domain 1"/>
    <property type="match status" value="1"/>
</dbReference>
<dbReference type="PANTHER" id="PTHR42928:SF5">
    <property type="entry name" value="BLR1237 PROTEIN"/>
    <property type="match status" value="1"/>
</dbReference>
<feature type="signal peptide" evidence="2">
    <location>
        <begin position="1"/>
        <end position="22"/>
    </location>
</feature>
<proteinExistence type="inferred from homology"/>
<organism evidence="3 4">
    <name type="scientific">Sabulicella glaciei</name>
    <dbReference type="NCBI Taxonomy" id="2984948"/>
    <lineage>
        <taxon>Bacteria</taxon>
        <taxon>Pseudomonadati</taxon>
        <taxon>Pseudomonadota</taxon>
        <taxon>Alphaproteobacteria</taxon>
        <taxon>Acetobacterales</taxon>
        <taxon>Acetobacteraceae</taxon>
        <taxon>Sabulicella</taxon>
    </lineage>
</organism>
<evidence type="ECO:0000313" key="4">
    <source>
        <dbReference type="Proteomes" id="UP001526430"/>
    </source>
</evidence>
<dbReference type="CDD" id="cd07012">
    <property type="entry name" value="PBP2_Bug_TTT"/>
    <property type="match status" value="1"/>
</dbReference>
<reference evidence="3 4" key="1">
    <citation type="submission" date="2022-10" db="EMBL/GenBank/DDBJ databases">
        <title>Roseococcus glaciei nov., sp. nov., isolated from glacier.</title>
        <authorList>
            <person name="Liu Q."/>
            <person name="Xin Y.-H."/>
        </authorList>
    </citation>
    <scope>NUCLEOTIDE SEQUENCE [LARGE SCALE GENOMIC DNA]</scope>
    <source>
        <strain evidence="3 4">MDT2-1-1</strain>
    </source>
</reference>
<evidence type="ECO:0000313" key="3">
    <source>
        <dbReference type="EMBL" id="MCW8086013.1"/>
    </source>
</evidence>
<dbReference type="EMBL" id="JAPFQI010000006">
    <property type="protein sequence ID" value="MCW8086013.1"/>
    <property type="molecule type" value="Genomic_DNA"/>
</dbReference>
<evidence type="ECO:0000256" key="2">
    <source>
        <dbReference type="SAM" id="SignalP"/>
    </source>
</evidence>
<dbReference type="PANTHER" id="PTHR42928">
    <property type="entry name" value="TRICARBOXYLATE-BINDING PROTEIN"/>
    <property type="match status" value="1"/>
</dbReference>
<dbReference type="PIRSF" id="PIRSF017082">
    <property type="entry name" value="YflP"/>
    <property type="match status" value="1"/>
</dbReference>
<protein>
    <submittedName>
        <fullName evidence="3">Tripartite tricarboxylate transporter substrate binding protein</fullName>
    </submittedName>
</protein>
<keyword evidence="4" id="KW-1185">Reference proteome</keyword>
<feature type="chain" id="PRO_5047411863" evidence="2">
    <location>
        <begin position="23"/>
        <end position="324"/>
    </location>
</feature>
<comment type="caution">
    <text evidence="3">The sequence shown here is derived from an EMBL/GenBank/DDBJ whole genome shotgun (WGS) entry which is preliminary data.</text>
</comment>
<evidence type="ECO:0000256" key="1">
    <source>
        <dbReference type="ARBA" id="ARBA00006987"/>
    </source>
</evidence>
<dbReference type="RefSeq" id="WP_301589979.1">
    <property type="nucleotide sequence ID" value="NZ_JAPFQI010000006.1"/>
</dbReference>
<sequence length="324" mass="34121">MVLARRALLAAPFVLPAATARAQSWQPTRPLRLIVPFAPGGSTDVGGRIIAERMGETLGQSVVVENRTGAGGAVGIEAAARSPADGHTLLVATNGAFTLAPHLGLMRQVDVRRDLAMVSLIFTTDVIVVVHPSVPARTLPEFIAHAKANPGRLSFATSGVGTGTHIFTELFMAVTGTQMTHVPYRGSGQAMSDLVNGTVQVMLDQPASSIAQVRQNLIRVLATSGPRRLSLLPETPTFTELGYPAATVQSWGSIAVPSGTPQAAVDRLGVAVREAVAHPQVMQRMAAAGLDAVGSTPAEMESFVGREYERWGEVIRERGIKVEG</sequence>